<dbReference type="PROSITE" id="PS51257">
    <property type="entry name" value="PROKAR_LIPOPROTEIN"/>
    <property type="match status" value="1"/>
</dbReference>
<accession>F0WVD0</accession>
<dbReference type="HOGENOM" id="CLU_026547_0_0_1"/>
<organism evidence="2">
    <name type="scientific">Albugo laibachii Nc14</name>
    <dbReference type="NCBI Taxonomy" id="890382"/>
    <lineage>
        <taxon>Eukaryota</taxon>
        <taxon>Sar</taxon>
        <taxon>Stramenopiles</taxon>
        <taxon>Oomycota</taxon>
        <taxon>Peronosporomycetes</taxon>
        <taxon>Albuginales</taxon>
        <taxon>Albuginaceae</taxon>
        <taxon>Albugo</taxon>
    </lineage>
</organism>
<reference evidence="2" key="1">
    <citation type="journal article" date="2011" name="PLoS Biol.">
        <title>Gene gain and loss during evolution of obligate parasitism in the white rust pathogen of Arabidopsis thaliana.</title>
        <authorList>
            <person name="Kemen E."/>
            <person name="Gardiner A."/>
            <person name="Schultz-Larsen T."/>
            <person name="Kemen A.C."/>
            <person name="Balmuth A.L."/>
            <person name="Robert-Seilaniantz A."/>
            <person name="Bailey K."/>
            <person name="Holub E."/>
            <person name="Studholme D.J."/>
            <person name="Maclean D."/>
            <person name="Jones J.D."/>
        </authorList>
    </citation>
    <scope>NUCLEOTIDE SEQUENCE</scope>
</reference>
<gene>
    <name evidence="2" type="primary">AlNc14C294G10274</name>
    <name evidence="2" type="ORF">ALNC14_115130</name>
</gene>
<dbReference type="PANTHER" id="PTHR31285">
    <property type="entry name" value="NICOTINAMIDE MONONUCLEOTIDE ADENYLYLTRANSFERASE"/>
    <property type="match status" value="1"/>
</dbReference>
<dbReference type="InterPro" id="IPR004821">
    <property type="entry name" value="Cyt_trans-like"/>
</dbReference>
<dbReference type="Gene3D" id="3.40.50.620">
    <property type="entry name" value="HUPs"/>
    <property type="match status" value="1"/>
</dbReference>
<evidence type="ECO:0000313" key="2">
    <source>
        <dbReference type="EMBL" id="CCA25369.1"/>
    </source>
</evidence>
<dbReference type="SUPFAM" id="SSF52374">
    <property type="entry name" value="Nucleotidylyl transferase"/>
    <property type="match status" value="1"/>
</dbReference>
<dbReference type="GO" id="GO:0005634">
    <property type="term" value="C:nucleus"/>
    <property type="evidence" value="ECO:0007669"/>
    <property type="project" value="TreeGrafter"/>
</dbReference>
<evidence type="ECO:0000259" key="1">
    <source>
        <dbReference type="Pfam" id="PF01467"/>
    </source>
</evidence>
<dbReference type="EMBL" id="FR824339">
    <property type="protein sequence ID" value="CCA25369.1"/>
    <property type="molecule type" value="Genomic_DNA"/>
</dbReference>
<dbReference type="GO" id="GO:0005737">
    <property type="term" value="C:cytoplasm"/>
    <property type="evidence" value="ECO:0007669"/>
    <property type="project" value="TreeGrafter"/>
</dbReference>
<proteinExistence type="predicted"/>
<protein>
    <submittedName>
        <fullName evidence="2">Uncharacterized protein AlNc14C294G10274</fullName>
    </submittedName>
</protein>
<dbReference type="GO" id="GO:0000309">
    <property type="term" value="F:nicotinamide-nucleotide adenylyltransferase activity"/>
    <property type="evidence" value="ECO:0007669"/>
    <property type="project" value="TreeGrafter"/>
</dbReference>
<dbReference type="AlphaFoldDB" id="F0WVD0"/>
<dbReference type="Pfam" id="PF01467">
    <property type="entry name" value="CTP_transf_like"/>
    <property type="match status" value="1"/>
</dbReference>
<name>F0WVD0_9STRA</name>
<feature type="domain" description="Cytidyltransferase-like" evidence="1">
    <location>
        <begin position="269"/>
        <end position="448"/>
    </location>
</feature>
<dbReference type="InterPro" id="IPR014729">
    <property type="entry name" value="Rossmann-like_a/b/a_fold"/>
</dbReference>
<sequence length="455" mass="51221">MQSLAERLVQSLYACKRFKVVGSITGGGVSACGLLITTGSSSTILELGIPYSRASLTESLSAVRSAETSFCSVNVAEQMASICVSRADFLSQKERKCESLLMESLSQLIKRYEMLLGFGCTASLTTNRVKKSGTDQCFLSICRAMKRPGKHRVMISQYIHQTYRISFDTLQTRREQDELAAFWIVYALSQAEPFCENESNRRRIRELLMLQTKVAEREYMQLSGDTVCDMIREVASASSDRLLSILLLEDLSIGEVRDVIVNLPFRGLVFPGSFNPLHDGHLQLMKIAAKLVQEYLKQSAFPPIAFEIAAGNADKGKVDENEILKRVSQFQNRSESLPVFVTNATFFLEKAKLFRSSWFVIGADTAIRLVDSKYYGDECQMAITMNEIISTLECRFVVAGRWVETSGRYWSAMEIVENVIPKQFRHAFLPISDESFRMDISSTELRKRATGKAFK</sequence>
<reference evidence="2" key="2">
    <citation type="submission" date="2011-02" db="EMBL/GenBank/DDBJ databases">
        <authorList>
            <person name="MacLean D."/>
        </authorList>
    </citation>
    <scope>NUCLEOTIDE SEQUENCE</scope>
</reference>
<dbReference type="PANTHER" id="PTHR31285:SF0">
    <property type="entry name" value="NICOTINAMIDE MONONUCLEOTIDE ADENYLYLTRANSFERASE"/>
    <property type="match status" value="1"/>
</dbReference>
<dbReference type="GO" id="GO:0016887">
    <property type="term" value="F:ATP hydrolysis activity"/>
    <property type="evidence" value="ECO:0007669"/>
    <property type="project" value="TreeGrafter"/>
</dbReference>